<evidence type="ECO:0000313" key="1">
    <source>
        <dbReference type="EMBL" id="MFD2600200.1"/>
    </source>
</evidence>
<comment type="caution">
    <text evidence="1">The sequence shown here is derived from an EMBL/GenBank/DDBJ whole genome shotgun (WGS) entry which is preliminary data.</text>
</comment>
<dbReference type="RefSeq" id="WP_380870340.1">
    <property type="nucleotide sequence ID" value="NZ_JBHUMA010000009.1"/>
</dbReference>
<name>A0ABW5NMP5_9SPHI</name>
<organism evidence="1 2">
    <name type="scientific">Sphingobacterium corticis</name>
    <dbReference type="NCBI Taxonomy" id="1812823"/>
    <lineage>
        <taxon>Bacteria</taxon>
        <taxon>Pseudomonadati</taxon>
        <taxon>Bacteroidota</taxon>
        <taxon>Sphingobacteriia</taxon>
        <taxon>Sphingobacteriales</taxon>
        <taxon>Sphingobacteriaceae</taxon>
        <taxon>Sphingobacterium</taxon>
    </lineage>
</organism>
<dbReference type="Proteomes" id="UP001597393">
    <property type="component" value="Unassembled WGS sequence"/>
</dbReference>
<evidence type="ECO:0000313" key="2">
    <source>
        <dbReference type="Proteomes" id="UP001597393"/>
    </source>
</evidence>
<dbReference type="EMBL" id="JBHUMA010000009">
    <property type="protein sequence ID" value="MFD2600200.1"/>
    <property type="molecule type" value="Genomic_DNA"/>
</dbReference>
<protein>
    <submittedName>
        <fullName evidence="1">Uncharacterized protein</fullName>
    </submittedName>
</protein>
<keyword evidence="2" id="KW-1185">Reference proteome</keyword>
<accession>A0ABW5NMP5</accession>
<proteinExistence type="predicted"/>
<reference evidence="2" key="1">
    <citation type="journal article" date="2019" name="Int. J. Syst. Evol. Microbiol.">
        <title>The Global Catalogue of Microorganisms (GCM) 10K type strain sequencing project: providing services to taxonomists for standard genome sequencing and annotation.</title>
        <authorList>
            <consortium name="The Broad Institute Genomics Platform"/>
            <consortium name="The Broad Institute Genome Sequencing Center for Infectious Disease"/>
            <person name="Wu L."/>
            <person name="Ma J."/>
        </authorList>
    </citation>
    <scope>NUCLEOTIDE SEQUENCE [LARGE SCALE GENOMIC DNA]</scope>
    <source>
        <strain evidence="2">KCTC 42248</strain>
    </source>
</reference>
<gene>
    <name evidence="1" type="ORF">ACFSQ3_14675</name>
</gene>
<sequence>MHNFYITPTLIDSFLFLQSSGFQPDDFQEFINRINKVKTSQDDSAKKGVAFESCVNLTLSGNPTFDFDGFSFDPGLVNKIVSKLYDYTGMQVWIDADVDFSYGVFKVGGFADYTQPFKITDLKTTSNYKLGKYTDYSQHKAFGLIDPDIKRFDYLVTDFENVYLEPYVNKKANHEEFISNVEMFYLFCKEHSQLITDTKIWGNG</sequence>